<protein>
    <submittedName>
        <fullName evidence="1">Uncharacterized protein</fullName>
    </submittedName>
</protein>
<sequence length="81" mass="9575">MTVYSQSTAPTATTLTPRQREEEIYRQLAELSRIRPRYDSLVTRQAYFDSFVTDVRSAMKGWCKRRKVEKVLKRVESYSAH</sequence>
<dbReference type="EMBL" id="SBLB01000001">
    <property type="protein sequence ID" value="RYC70650.1"/>
    <property type="molecule type" value="Genomic_DNA"/>
</dbReference>
<dbReference type="Proteomes" id="UP000290407">
    <property type="component" value="Unassembled WGS sequence"/>
</dbReference>
<comment type="caution">
    <text evidence="1">The sequence shown here is derived from an EMBL/GenBank/DDBJ whole genome shotgun (WGS) entry which is preliminary data.</text>
</comment>
<proteinExistence type="predicted"/>
<accession>A0A4Q2USG4</accession>
<dbReference type="AlphaFoldDB" id="A0A4Q2USG4"/>
<evidence type="ECO:0000313" key="1">
    <source>
        <dbReference type="EMBL" id="RYC70650.1"/>
    </source>
</evidence>
<name>A0A4Q2USG4_9BACT</name>
<keyword evidence="2" id="KW-1185">Reference proteome</keyword>
<reference evidence="1 2" key="1">
    <citation type="submission" date="2019-01" db="EMBL/GenBank/DDBJ databases">
        <title>Spirosoma flava sp. nov., a propanil-degrading bacterium isolated from herbicide-contaminated soil.</title>
        <authorList>
            <person name="Zhang L."/>
            <person name="Jiang J.-D."/>
        </authorList>
    </citation>
    <scope>NUCLEOTIDE SEQUENCE [LARGE SCALE GENOMIC DNA]</scope>
    <source>
        <strain evidence="1 2">TY50</strain>
    </source>
</reference>
<organism evidence="1 2">
    <name type="scientific">Spirosoma sordidisoli</name>
    <dbReference type="NCBI Taxonomy" id="2502893"/>
    <lineage>
        <taxon>Bacteria</taxon>
        <taxon>Pseudomonadati</taxon>
        <taxon>Bacteroidota</taxon>
        <taxon>Cytophagia</taxon>
        <taxon>Cytophagales</taxon>
        <taxon>Cytophagaceae</taxon>
        <taxon>Spirosoma</taxon>
    </lineage>
</organism>
<evidence type="ECO:0000313" key="2">
    <source>
        <dbReference type="Proteomes" id="UP000290407"/>
    </source>
</evidence>
<gene>
    <name evidence="1" type="ORF">EQG79_00425</name>
</gene>